<dbReference type="InterPro" id="IPR042214">
    <property type="entry name" value="TruD_catalytic"/>
</dbReference>
<proteinExistence type="inferred from homology"/>
<dbReference type="GO" id="GO:0005829">
    <property type="term" value="C:cytosol"/>
    <property type="evidence" value="ECO:0007669"/>
    <property type="project" value="TreeGrafter"/>
</dbReference>
<dbReference type="InterPro" id="IPR043165">
    <property type="entry name" value="TruD_insert_sf"/>
</dbReference>
<name>A0A1X9N3H7_9GAMM</name>
<accession>A0A1X9N3H7</accession>
<comment type="similarity">
    <text evidence="1 4">Belongs to the pseudouridine synthase TruD family.</text>
</comment>
<dbReference type="GO" id="GO:0031119">
    <property type="term" value="P:tRNA pseudouridine synthesis"/>
    <property type="evidence" value="ECO:0007669"/>
    <property type="project" value="UniProtKB-UniRule"/>
</dbReference>
<dbReference type="EMBL" id="CP019343">
    <property type="protein sequence ID" value="ARN72748.1"/>
    <property type="molecule type" value="Genomic_DNA"/>
</dbReference>
<organism evidence="6 7">
    <name type="scientific">Oceanicoccus sagamiensis</name>
    <dbReference type="NCBI Taxonomy" id="716816"/>
    <lineage>
        <taxon>Bacteria</taxon>
        <taxon>Pseudomonadati</taxon>
        <taxon>Pseudomonadota</taxon>
        <taxon>Gammaproteobacteria</taxon>
        <taxon>Cellvibrionales</taxon>
        <taxon>Spongiibacteraceae</taxon>
        <taxon>Oceanicoccus</taxon>
    </lineage>
</organism>
<dbReference type="PANTHER" id="PTHR47811">
    <property type="entry name" value="TRNA PSEUDOURIDINE SYNTHASE D"/>
    <property type="match status" value="1"/>
</dbReference>
<dbReference type="PANTHER" id="PTHR47811:SF1">
    <property type="entry name" value="TRNA PSEUDOURIDINE SYNTHASE D"/>
    <property type="match status" value="1"/>
</dbReference>
<dbReference type="RefSeq" id="WP_085756836.1">
    <property type="nucleotide sequence ID" value="NZ_CP019343.1"/>
</dbReference>
<dbReference type="PROSITE" id="PS50984">
    <property type="entry name" value="TRUD"/>
    <property type="match status" value="1"/>
</dbReference>
<evidence type="ECO:0000259" key="5">
    <source>
        <dbReference type="PROSITE" id="PS50984"/>
    </source>
</evidence>
<gene>
    <name evidence="4" type="primary">truD</name>
    <name evidence="6" type="ORF">BST96_00640</name>
</gene>
<evidence type="ECO:0000313" key="6">
    <source>
        <dbReference type="EMBL" id="ARN72748.1"/>
    </source>
</evidence>
<dbReference type="InterPro" id="IPR001656">
    <property type="entry name" value="PsdUridine_synth_TruD"/>
</dbReference>
<dbReference type="AlphaFoldDB" id="A0A1X9N3H7"/>
<keyword evidence="7" id="KW-1185">Reference proteome</keyword>
<dbReference type="InterPro" id="IPR020103">
    <property type="entry name" value="PsdUridine_synth_cat_dom_sf"/>
</dbReference>
<dbReference type="InterPro" id="IPR020119">
    <property type="entry name" value="PsdUridine_synth_TruD_CS"/>
</dbReference>
<dbReference type="STRING" id="716816.BST96_00640"/>
<dbReference type="HAMAP" id="MF_01082">
    <property type="entry name" value="TruD"/>
    <property type="match status" value="1"/>
</dbReference>
<feature type="domain" description="TRUD" evidence="5">
    <location>
        <begin position="159"/>
        <end position="305"/>
    </location>
</feature>
<evidence type="ECO:0000256" key="3">
    <source>
        <dbReference type="ARBA" id="ARBA00023235"/>
    </source>
</evidence>
<dbReference type="Gene3D" id="3.30.2340.10">
    <property type="entry name" value="TruD, insertion domain"/>
    <property type="match status" value="1"/>
</dbReference>
<evidence type="ECO:0000313" key="7">
    <source>
        <dbReference type="Proteomes" id="UP000193450"/>
    </source>
</evidence>
<evidence type="ECO:0000256" key="4">
    <source>
        <dbReference type="HAMAP-Rule" id="MF_01082"/>
    </source>
</evidence>
<comment type="function">
    <text evidence="4">Responsible for synthesis of pseudouridine from uracil-13 in transfer RNAs.</text>
</comment>
<dbReference type="KEGG" id="osg:BST96_00640"/>
<dbReference type="InterPro" id="IPR050170">
    <property type="entry name" value="TruD_pseudoU_synthase"/>
</dbReference>
<feature type="active site" description="Nucleophile" evidence="4">
    <location>
        <position position="83"/>
    </location>
</feature>
<protein>
    <recommendedName>
        <fullName evidence="4">tRNA pseudouridine synthase D</fullName>
        <ecNumber evidence="4">5.4.99.27</ecNumber>
    </recommendedName>
    <alternativeName>
        <fullName evidence="4">tRNA pseudouridine(13) synthase</fullName>
    </alternativeName>
    <alternativeName>
        <fullName evidence="4">tRNA pseudouridylate synthase D</fullName>
    </alternativeName>
    <alternativeName>
        <fullName evidence="4">tRNA-uridine isomerase D</fullName>
    </alternativeName>
</protein>
<dbReference type="InterPro" id="IPR011760">
    <property type="entry name" value="PsdUridine_synth_TruD_insert"/>
</dbReference>
<keyword evidence="2 4" id="KW-0819">tRNA processing</keyword>
<keyword evidence="3 4" id="KW-0413">Isomerase</keyword>
<comment type="catalytic activity">
    <reaction evidence="4">
        <text>uridine(13) in tRNA = pseudouridine(13) in tRNA</text>
        <dbReference type="Rhea" id="RHEA:42540"/>
        <dbReference type="Rhea" id="RHEA-COMP:10105"/>
        <dbReference type="Rhea" id="RHEA-COMP:10106"/>
        <dbReference type="ChEBI" id="CHEBI:65314"/>
        <dbReference type="ChEBI" id="CHEBI:65315"/>
        <dbReference type="EC" id="5.4.99.27"/>
    </reaction>
</comment>
<dbReference type="Gene3D" id="3.30.2350.20">
    <property type="entry name" value="TruD, catalytic domain"/>
    <property type="match status" value="1"/>
</dbReference>
<evidence type="ECO:0000256" key="2">
    <source>
        <dbReference type="ARBA" id="ARBA00022694"/>
    </source>
</evidence>
<dbReference type="NCBIfam" id="TIGR00094">
    <property type="entry name" value="tRNA_TruD_broad"/>
    <property type="match status" value="1"/>
</dbReference>
<evidence type="ECO:0000256" key="1">
    <source>
        <dbReference type="ARBA" id="ARBA00007953"/>
    </source>
</evidence>
<dbReference type="GO" id="GO:0003723">
    <property type="term" value="F:RNA binding"/>
    <property type="evidence" value="ECO:0007669"/>
    <property type="project" value="InterPro"/>
</dbReference>
<dbReference type="NCBIfam" id="NF002153">
    <property type="entry name" value="PRK00984.1-2"/>
    <property type="match status" value="1"/>
</dbReference>
<dbReference type="EC" id="5.4.99.27" evidence="4"/>
<dbReference type="SUPFAM" id="SSF55120">
    <property type="entry name" value="Pseudouridine synthase"/>
    <property type="match status" value="1"/>
</dbReference>
<dbReference type="GO" id="GO:0160150">
    <property type="term" value="F:tRNA pseudouridine(13) synthase activity"/>
    <property type="evidence" value="ECO:0007669"/>
    <property type="project" value="UniProtKB-EC"/>
</dbReference>
<reference evidence="6 7" key="1">
    <citation type="submission" date="2016-11" db="EMBL/GenBank/DDBJ databases">
        <title>Trade-off between light-utilization and light-protection in marine flavobacteria.</title>
        <authorList>
            <person name="Kumagai Y."/>
        </authorList>
    </citation>
    <scope>NUCLEOTIDE SEQUENCE [LARGE SCALE GENOMIC DNA]</scope>
    <source>
        <strain evidence="6 7">NBRC 107125</strain>
    </source>
</reference>
<dbReference type="OrthoDB" id="1550679at2"/>
<sequence length="346" mass="39164">MTELLLTPLPYAYSEQPSLTGVLRRQPEDFIVEEILGFEPEGEGEHVFLWIEKTGLNTQQVADRIARLAKLPARQISYSGMKDRNAVTRQWFSVHLPGNKELDWQQLADTQVKVLKAVRHLRKLRRGVHKANRFSLRVTELEGDTTGLEQTLDNIAQQGVPNYFGEQRFGFDGANLIKAQQLFAGSFKAKRHQRGIYLSAARAYLFNQLLARRVSAQNWNSLLGGELLMLAGSHSVFLQHDEEDLEQRLSTADIHLTGPMYGKASSLGCEGEVAELERSILSAYPELLDGLEQEGLKAERRSLRSVAQNISWHIDKQQIELSFSLDSGCFATAVVRELVNYKTYRH</sequence>
<dbReference type="Proteomes" id="UP000193450">
    <property type="component" value="Chromosome"/>
</dbReference>
<dbReference type="CDD" id="cd02575">
    <property type="entry name" value="PseudoU_synth_EcTruD"/>
    <property type="match status" value="1"/>
</dbReference>
<dbReference type="PROSITE" id="PS01268">
    <property type="entry name" value="UPF0024"/>
    <property type="match status" value="1"/>
</dbReference>
<dbReference type="Pfam" id="PF01142">
    <property type="entry name" value="TruD"/>
    <property type="match status" value="2"/>
</dbReference>